<sequence length="476" mass="54383">MVGIPVSELPKTFSDAIDISRVLGIQYLWIDSLCIIQDDQADWEKHVEIMASIYESSYLTLAAGASSDDDGGFFSLPSGSYAKSQCSSLKLGGKLCNIYVRHSIDHPDADFPAKEVLPLMRRGWCFQERLLSRRYLCFGSKELLWECMEDVACSCSVAYGPFNPRHHDMVPRFRGCSGTKILMTIPKRNYRRVWRSLVSEYATRELTYPNDKLPALAGLANYFQRTFKIGPYVHGLWVSSLKEDLSWSIWGHSASIGRPRESPSWSWVSCVESKLDWTDFYESDFFHLCEIVKRPEKPMFAALSVSGILLTLSIHTRPKESELEERLSWVRRCQILKSGEYSDLKSCDTVVFESSHSAHPDDFEDRGVNKVGPGPLQSLTADFRADYRFWSSGEDLRVMLQHMVFCVLGIENRGRLDDVEPCWVAGMILRPIEDQGCFPEGSELQQFERIGWLRYCTDVMRSEFEPTGTKSHFLIV</sequence>
<accession>A0A7U2FA09</accession>
<protein>
    <recommendedName>
        <fullName evidence="1">Heterokaryon incompatibility domain-containing protein</fullName>
    </recommendedName>
</protein>
<feature type="domain" description="Heterokaryon incompatibility" evidence="1">
    <location>
        <begin position="6"/>
        <end position="128"/>
    </location>
</feature>
<evidence type="ECO:0000313" key="2">
    <source>
        <dbReference type="EMBL" id="QRD01470.1"/>
    </source>
</evidence>
<dbReference type="OrthoDB" id="5362512at2759"/>
<dbReference type="EMBL" id="CP069034">
    <property type="protein sequence ID" value="QRD01470.1"/>
    <property type="molecule type" value="Genomic_DNA"/>
</dbReference>
<dbReference type="VEuPathDB" id="FungiDB:JI435_439380"/>
<evidence type="ECO:0000313" key="3">
    <source>
        <dbReference type="Proteomes" id="UP000663193"/>
    </source>
</evidence>
<evidence type="ECO:0000259" key="1">
    <source>
        <dbReference type="Pfam" id="PF06985"/>
    </source>
</evidence>
<keyword evidence="3" id="KW-1185">Reference proteome</keyword>
<dbReference type="Proteomes" id="UP000663193">
    <property type="component" value="Chromosome 12"/>
</dbReference>
<proteinExistence type="predicted"/>
<organism evidence="2 3">
    <name type="scientific">Phaeosphaeria nodorum (strain SN15 / ATCC MYA-4574 / FGSC 10173)</name>
    <name type="common">Glume blotch fungus</name>
    <name type="synonym">Parastagonospora nodorum</name>
    <dbReference type="NCBI Taxonomy" id="321614"/>
    <lineage>
        <taxon>Eukaryota</taxon>
        <taxon>Fungi</taxon>
        <taxon>Dikarya</taxon>
        <taxon>Ascomycota</taxon>
        <taxon>Pezizomycotina</taxon>
        <taxon>Dothideomycetes</taxon>
        <taxon>Pleosporomycetidae</taxon>
        <taxon>Pleosporales</taxon>
        <taxon>Pleosporineae</taxon>
        <taxon>Phaeosphaeriaceae</taxon>
        <taxon>Parastagonospora</taxon>
    </lineage>
</organism>
<name>A0A7U2FA09_PHANO</name>
<reference evidence="3" key="1">
    <citation type="journal article" date="2021" name="BMC Genomics">
        <title>Chromosome-level genome assembly and manually-curated proteome of model necrotroph Parastagonospora nodorum Sn15 reveals a genome-wide trove of candidate effector homologs, and redundancy of virulence-related functions within an accessory chromosome.</title>
        <authorList>
            <person name="Bertazzoni S."/>
            <person name="Jones D.A.B."/>
            <person name="Phan H.T."/>
            <person name="Tan K.-C."/>
            <person name="Hane J.K."/>
        </authorList>
    </citation>
    <scope>NUCLEOTIDE SEQUENCE [LARGE SCALE GENOMIC DNA]</scope>
    <source>
        <strain evidence="3">SN15 / ATCC MYA-4574 / FGSC 10173)</strain>
    </source>
</reference>
<dbReference type="Pfam" id="PF06985">
    <property type="entry name" value="HET"/>
    <property type="match status" value="1"/>
</dbReference>
<gene>
    <name evidence="2" type="ORF">JI435_439380</name>
</gene>
<dbReference type="AlphaFoldDB" id="A0A7U2FA09"/>
<dbReference type="InterPro" id="IPR010730">
    <property type="entry name" value="HET"/>
</dbReference>
<dbReference type="PANTHER" id="PTHR33112:SF9">
    <property type="entry name" value="HETEROKARYON INCOMPATIBILITY DOMAIN-CONTAINING PROTEIN"/>
    <property type="match status" value="1"/>
</dbReference>
<dbReference type="PANTHER" id="PTHR33112">
    <property type="entry name" value="DOMAIN PROTEIN, PUTATIVE-RELATED"/>
    <property type="match status" value="1"/>
</dbReference>